<accession>A0A2I2ZDX3</accession>
<reference evidence="13 14" key="2">
    <citation type="journal article" date="2012" name="Nature">
        <title>Insights into hominid evolution from the gorilla genome sequence.</title>
        <authorList>
            <person name="Scally A."/>
            <person name="Dutheil J.Y."/>
            <person name="Hillier L.W."/>
            <person name="Jordan G.E."/>
            <person name="Goodhead I."/>
            <person name="Herrero J."/>
            <person name="Hobolth A."/>
            <person name="Lappalainen T."/>
            <person name="Mailund T."/>
            <person name="Marques-Bonet T."/>
            <person name="McCarthy S."/>
            <person name="Montgomery S.H."/>
            <person name="Schwalie P.C."/>
            <person name="Tang Y.A."/>
            <person name="Ward M.C."/>
            <person name="Xue Y."/>
            <person name="Yngvadottir B."/>
            <person name="Alkan C."/>
            <person name="Andersen L.N."/>
            <person name="Ayub Q."/>
            <person name="Ball E.V."/>
            <person name="Beal K."/>
            <person name="Bradley B.J."/>
            <person name="Chen Y."/>
            <person name="Clee C.M."/>
            <person name="Fitzgerald S."/>
            <person name="Graves T.A."/>
            <person name="Gu Y."/>
            <person name="Heath P."/>
            <person name="Heger A."/>
            <person name="Karakoc E."/>
            <person name="Kolb-Kokocinski A."/>
            <person name="Laird G.K."/>
            <person name="Lunter G."/>
            <person name="Meader S."/>
            <person name="Mort M."/>
            <person name="Mullikin J.C."/>
            <person name="Munch K."/>
            <person name="O'Connor T.D."/>
            <person name="Phillips A.D."/>
            <person name="Prado-Martinez J."/>
            <person name="Rogers A.S."/>
            <person name="Sajjadian S."/>
            <person name="Schmidt D."/>
            <person name="Shaw K."/>
            <person name="Simpson J.T."/>
            <person name="Stenson P.D."/>
            <person name="Turner D.J."/>
            <person name="Vigilant L."/>
            <person name="Vilella A.J."/>
            <person name="Whitener W."/>
            <person name="Zhu B."/>
            <person name="Cooper D.N."/>
            <person name="de Jong P."/>
            <person name="Dermitzakis E.T."/>
            <person name="Eichler E.E."/>
            <person name="Flicek P."/>
            <person name="Goldman N."/>
            <person name="Mundy N.I."/>
            <person name="Ning Z."/>
            <person name="Odom D.T."/>
            <person name="Ponting C.P."/>
            <person name="Quail M.A."/>
            <person name="Ryder O.A."/>
            <person name="Searle S.M."/>
            <person name="Warren W.C."/>
            <person name="Wilson R.K."/>
            <person name="Schierup M.H."/>
            <person name="Rogers J."/>
            <person name="Tyler-Smith C."/>
            <person name="Durbin R."/>
        </authorList>
    </citation>
    <scope>NUCLEOTIDE SEQUENCE [LARGE SCALE GENOMIC DNA]</scope>
</reference>
<dbReference type="SMART" id="SM00054">
    <property type="entry name" value="EFh"/>
    <property type="match status" value="2"/>
</dbReference>
<dbReference type="PROSITE" id="PS00978">
    <property type="entry name" value="FAD_G3PDH_2"/>
    <property type="match status" value="1"/>
</dbReference>
<dbReference type="InterPro" id="IPR000447">
    <property type="entry name" value="G3P_DH_FAD-dep"/>
</dbReference>
<evidence type="ECO:0000313" key="13">
    <source>
        <dbReference type="Ensembl" id="ENSGGOP00000045362.1"/>
    </source>
</evidence>
<evidence type="ECO:0000313" key="14">
    <source>
        <dbReference type="Proteomes" id="UP000001519"/>
    </source>
</evidence>
<reference evidence="14" key="1">
    <citation type="submission" date="2011-05" db="EMBL/GenBank/DDBJ databases">
        <title>Insights into the evolution of the great apes provided by the gorilla genome.</title>
        <authorList>
            <person name="Scally A."/>
        </authorList>
    </citation>
    <scope>NUCLEOTIDE SEQUENCE [LARGE SCALE GENOMIC DNA]</scope>
</reference>
<dbReference type="InterPro" id="IPR002048">
    <property type="entry name" value="EF_hand_dom"/>
</dbReference>
<dbReference type="PANTHER" id="PTHR11985:SF25">
    <property type="entry name" value="GLYCEROL-3-PHOSPHATE DEHYDROGENASE, MITOCHONDRIAL"/>
    <property type="match status" value="1"/>
</dbReference>
<name>A0A2I2ZDX3_GORGO</name>
<keyword evidence="9" id="KW-0809">Transit peptide</keyword>
<dbReference type="InterPro" id="IPR006076">
    <property type="entry name" value="FAD-dep_OxRdtase"/>
</dbReference>
<dbReference type="GO" id="GO:0004368">
    <property type="term" value="F:glycerol-3-phosphate dehydrogenase (quinone) activity"/>
    <property type="evidence" value="ECO:0000318"/>
    <property type="project" value="GO_Central"/>
</dbReference>
<organism evidence="13 14">
    <name type="scientific">Gorilla gorilla gorilla</name>
    <name type="common">Western lowland gorilla</name>
    <dbReference type="NCBI Taxonomy" id="9595"/>
    <lineage>
        <taxon>Eukaryota</taxon>
        <taxon>Metazoa</taxon>
        <taxon>Chordata</taxon>
        <taxon>Craniata</taxon>
        <taxon>Vertebrata</taxon>
        <taxon>Euteleostomi</taxon>
        <taxon>Mammalia</taxon>
        <taxon>Eutheria</taxon>
        <taxon>Euarchontoglires</taxon>
        <taxon>Primates</taxon>
        <taxon>Haplorrhini</taxon>
        <taxon>Catarrhini</taxon>
        <taxon>Hominidae</taxon>
        <taxon>Gorilla</taxon>
    </lineage>
</organism>
<dbReference type="PANTHER" id="PTHR11985">
    <property type="entry name" value="GLYCEROL-3-PHOSPHATE DEHYDROGENASE"/>
    <property type="match status" value="1"/>
</dbReference>
<dbReference type="GO" id="GO:0005739">
    <property type="term" value="C:mitochondrion"/>
    <property type="evidence" value="ECO:0000318"/>
    <property type="project" value="GO_Central"/>
</dbReference>
<dbReference type="GO" id="GO:0006127">
    <property type="term" value="P:glycerol-3-phosphate shuttle"/>
    <property type="evidence" value="ECO:0000318"/>
    <property type="project" value="GO_Central"/>
</dbReference>
<evidence type="ECO:0000256" key="5">
    <source>
        <dbReference type="ARBA" id="ARBA00022630"/>
    </source>
</evidence>
<dbReference type="EMBL" id="CABD030115041">
    <property type="status" value="NOT_ANNOTATED_CDS"/>
    <property type="molecule type" value="Genomic_DNA"/>
</dbReference>
<dbReference type="GO" id="GO:0005509">
    <property type="term" value="F:calcium ion binding"/>
    <property type="evidence" value="ECO:0007669"/>
    <property type="project" value="InterPro"/>
</dbReference>
<feature type="domain" description="EF-hand" evidence="12">
    <location>
        <begin position="551"/>
        <end position="586"/>
    </location>
</feature>
<evidence type="ECO:0000256" key="11">
    <source>
        <dbReference type="ARBA" id="ARBA00048863"/>
    </source>
</evidence>
<evidence type="ECO:0000259" key="12">
    <source>
        <dbReference type="PROSITE" id="PS50222"/>
    </source>
</evidence>
<dbReference type="GeneTree" id="ENSGT00390000001718"/>
<protein>
    <recommendedName>
        <fullName evidence="4">Glycerol-3-phosphate dehydrogenase, mitochondrial</fullName>
    </recommendedName>
</protein>
<dbReference type="Pfam" id="PF13499">
    <property type="entry name" value="EF-hand_7"/>
    <property type="match status" value="1"/>
</dbReference>
<dbReference type="Pfam" id="PF16901">
    <property type="entry name" value="DAO_C"/>
    <property type="match status" value="1"/>
</dbReference>
<sequence length="621" mass="69449">MAFRKAVKGTILVGGGALATVLGLSQFAYYRRKQMSLVDAEAADCISEPVNREPPSRDAQLLTLGSGCVLDTKNSLVERDDYLPGTSSRSTNLIHGGVRHLQKAMMKLDIEQYWMVTEALDERVNLPEISPHLSAPLPIMLPVYKWWQLPYYWVGIKLYDLVAGSNCLKSSYVLSKSGALEHFPMLQKDKLVGGIVYHDGRHNDAWMNLAIVLTAARYGDATVNDREVVTKVRVSGAWCKDVLTGQEFDMKAKCVINAVGHFTDSVCKIDDKDAAAIRQPSAGVHIVMPGYYSPEIISFLPWQKMMIAGTTDTPTDITHHPKAINFILNEARNYLSCDKRGDILAVWSGICPLVTDPKSADTHERGLITTAGGKWTTYRRTAGLFLQGGKDWNPTLYMKLFQDYGLESEGAQHLAATYGDKAFEVATVASVTSKRWPIVGVCLVSEFPYIEAEVNYGIKEYSCTTVDMISRCTRLPCLAFLNVRAAEEALLRTVELMDDYKKQEQLETTRNLLPSDSDRYKKRFRKSDADQKGFITIADVPCVLESINVQMDENTLHEILNEVDLNKNGQVELNEFLQLMSAIQKGRVSGSRLAILMKTAEENLDRRVPIPVDHSYRRDRA</sequence>
<dbReference type="InterPro" id="IPR038299">
    <property type="entry name" value="DAO_C_sf"/>
</dbReference>
<dbReference type="InterPro" id="IPR036188">
    <property type="entry name" value="FAD/NAD-bd_sf"/>
</dbReference>
<dbReference type="SUPFAM" id="SSF47473">
    <property type="entry name" value="EF-hand"/>
    <property type="match status" value="1"/>
</dbReference>
<dbReference type="CDD" id="cd00051">
    <property type="entry name" value="EFh"/>
    <property type="match status" value="1"/>
</dbReference>
<dbReference type="Ensembl" id="ENSGGOT00000046905.1">
    <property type="protein sequence ID" value="ENSGGOP00000045362.1"/>
    <property type="gene ID" value="ENSGGOG00000040203.1"/>
</dbReference>
<feature type="domain" description="EF-hand" evidence="12">
    <location>
        <begin position="515"/>
        <end position="550"/>
    </location>
</feature>
<dbReference type="GO" id="GO:0006072">
    <property type="term" value="P:glycerol-3-phosphate metabolic process"/>
    <property type="evidence" value="ECO:0000318"/>
    <property type="project" value="GO_Central"/>
</dbReference>
<dbReference type="Gene3D" id="3.30.9.10">
    <property type="entry name" value="D-Amino Acid Oxidase, subunit A, domain 2"/>
    <property type="match status" value="1"/>
</dbReference>
<dbReference type="InterPro" id="IPR018247">
    <property type="entry name" value="EF_Hand_1_Ca_BS"/>
</dbReference>
<evidence type="ECO:0000256" key="8">
    <source>
        <dbReference type="ARBA" id="ARBA00022837"/>
    </source>
</evidence>
<dbReference type="Gene3D" id="3.50.50.60">
    <property type="entry name" value="FAD/NAD(P)-binding domain"/>
    <property type="match status" value="1"/>
</dbReference>
<dbReference type="Gene3D" id="1.10.8.870">
    <property type="entry name" value="Alpha-glycerophosphate oxidase, cap domain"/>
    <property type="match status" value="1"/>
</dbReference>
<dbReference type="InParanoid" id="A0A2I2ZDX3"/>
<dbReference type="PROSITE" id="PS50222">
    <property type="entry name" value="EF_HAND_2"/>
    <property type="match status" value="2"/>
</dbReference>
<dbReference type="Pfam" id="PF01266">
    <property type="entry name" value="DAO"/>
    <property type="match status" value="1"/>
</dbReference>
<dbReference type="InterPro" id="IPR011992">
    <property type="entry name" value="EF-hand-dom_pair"/>
</dbReference>
<keyword evidence="5" id="KW-0285">Flavoprotein</keyword>
<dbReference type="Proteomes" id="UP000001519">
    <property type="component" value="Chromosome 19"/>
</dbReference>
<proteinExistence type="inferred from homology"/>
<evidence type="ECO:0000256" key="4">
    <source>
        <dbReference type="ARBA" id="ARBA00020025"/>
    </source>
</evidence>
<comment type="cofactor">
    <cofactor evidence="1">
        <name>FAD</name>
        <dbReference type="ChEBI" id="CHEBI:57692"/>
    </cofactor>
</comment>
<evidence type="ECO:0000256" key="10">
    <source>
        <dbReference type="ARBA" id="ARBA00023002"/>
    </source>
</evidence>
<dbReference type="SUPFAM" id="SSF51905">
    <property type="entry name" value="FAD/NAD(P)-binding domain"/>
    <property type="match status" value="1"/>
</dbReference>
<keyword evidence="7" id="KW-0274">FAD</keyword>
<comment type="similarity">
    <text evidence="3">Belongs to the FAD-dependent glycerol-3-phosphate dehydrogenase family.</text>
</comment>
<dbReference type="Gene3D" id="1.10.238.10">
    <property type="entry name" value="EF-hand"/>
    <property type="match status" value="1"/>
</dbReference>
<evidence type="ECO:0000256" key="3">
    <source>
        <dbReference type="ARBA" id="ARBA00007330"/>
    </source>
</evidence>
<evidence type="ECO:0000256" key="2">
    <source>
        <dbReference type="ARBA" id="ARBA00003074"/>
    </source>
</evidence>
<keyword evidence="14" id="KW-1185">Reference proteome</keyword>
<evidence type="ECO:0000256" key="6">
    <source>
        <dbReference type="ARBA" id="ARBA00022723"/>
    </source>
</evidence>
<reference evidence="13" key="3">
    <citation type="submission" date="2025-08" db="UniProtKB">
        <authorList>
            <consortium name="Ensembl"/>
        </authorList>
    </citation>
    <scope>IDENTIFICATION</scope>
</reference>
<dbReference type="AlphaFoldDB" id="A0A2I2ZDX3"/>
<comment type="catalytic activity">
    <reaction evidence="11">
        <text>a quinone + sn-glycerol 3-phosphate = dihydroxyacetone phosphate + a quinol</text>
        <dbReference type="Rhea" id="RHEA:18977"/>
        <dbReference type="ChEBI" id="CHEBI:24646"/>
        <dbReference type="ChEBI" id="CHEBI:57597"/>
        <dbReference type="ChEBI" id="CHEBI:57642"/>
        <dbReference type="ChEBI" id="CHEBI:132124"/>
        <dbReference type="EC" id="1.1.5.3"/>
    </reaction>
    <physiologicalReaction direction="left-to-right" evidence="11">
        <dbReference type="Rhea" id="RHEA:18978"/>
    </physiologicalReaction>
</comment>
<comment type="function">
    <text evidence="2">Calcium-responsive mitochondrial glycerol-3-phosphate dehydrogenase which seems to be a key component of the pancreatic beta-cell glucose-sensing device.</text>
</comment>
<keyword evidence="10" id="KW-0560">Oxidoreductase</keyword>
<keyword evidence="8" id="KW-0106">Calcium</keyword>
<evidence type="ECO:0000256" key="9">
    <source>
        <dbReference type="ARBA" id="ARBA00022946"/>
    </source>
</evidence>
<dbReference type="Bgee" id="ENSGGOG00000040203">
    <property type="expression patterns" value="Expressed in cerebellum and 5 other cell types or tissues"/>
</dbReference>
<keyword evidence="6" id="KW-0479">Metal-binding</keyword>
<dbReference type="OMA" id="VQYWDAQ"/>
<dbReference type="STRING" id="9593.ENSGGOP00000045362"/>
<evidence type="ECO:0000256" key="7">
    <source>
        <dbReference type="ARBA" id="ARBA00022827"/>
    </source>
</evidence>
<reference evidence="13" key="4">
    <citation type="submission" date="2025-09" db="UniProtKB">
        <authorList>
            <consortium name="Ensembl"/>
        </authorList>
    </citation>
    <scope>IDENTIFICATION</scope>
</reference>
<dbReference type="InterPro" id="IPR031656">
    <property type="entry name" value="DAO_C"/>
</dbReference>
<dbReference type="PROSITE" id="PS00018">
    <property type="entry name" value="EF_HAND_1"/>
    <property type="match status" value="1"/>
</dbReference>
<evidence type="ECO:0000256" key="1">
    <source>
        <dbReference type="ARBA" id="ARBA00001974"/>
    </source>
</evidence>